<feature type="region of interest" description="Disordered" evidence="22">
    <location>
        <begin position="902"/>
        <end position="929"/>
    </location>
</feature>
<feature type="compositionally biased region" description="Polar residues" evidence="22">
    <location>
        <begin position="511"/>
        <end position="528"/>
    </location>
</feature>
<dbReference type="InterPro" id="IPR003961">
    <property type="entry name" value="FN3_dom"/>
</dbReference>
<dbReference type="PROSITE" id="PS50853">
    <property type="entry name" value="FN3"/>
    <property type="match status" value="1"/>
</dbReference>
<keyword evidence="7" id="KW-0963">Cytoplasm</keyword>
<evidence type="ECO:0000256" key="19">
    <source>
        <dbReference type="ARBA" id="ARBA00023319"/>
    </source>
</evidence>
<dbReference type="SMART" id="SM00409">
    <property type="entry name" value="IG"/>
    <property type="match status" value="8"/>
</dbReference>
<evidence type="ECO:0000313" key="27">
    <source>
        <dbReference type="Proteomes" id="UP000694397"/>
    </source>
</evidence>
<dbReference type="GO" id="GO:0030016">
    <property type="term" value="C:myofibril"/>
    <property type="evidence" value="ECO:0007669"/>
    <property type="project" value="UniProtKB-ARBA"/>
</dbReference>
<reference evidence="26" key="2">
    <citation type="submission" date="2025-08" db="UniProtKB">
        <authorList>
            <consortium name="Ensembl"/>
        </authorList>
    </citation>
    <scope>IDENTIFICATION</scope>
</reference>
<evidence type="ECO:0000259" key="24">
    <source>
        <dbReference type="PROSITE" id="PS50835"/>
    </source>
</evidence>
<feature type="domain" description="Ig-like" evidence="24">
    <location>
        <begin position="1643"/>
        <end position="1732"/>
    </location>
</feature>
<keyword evidence="8" id="KW-0723">Serine/threonine-protein kinase</keyword>
<keyword evidence="18" id="KW-0112">Calmodulin-binding</keyword>
<feature type="domain" description="Ig-like" evidence="24">
    <location>
        <begin position="29"/>
        <end position="116"/>
    </location>
</feature>
<sequence>MGDLQLVTSTQISKASVTLSRGSQAMETPTFTLPPRNIRVKLGGTARLDGKVKGHPEPQVIWHRNGKPVIAGDRHAMEQNSRGTFSLTIQTVQMEDAGLYKCEALSDAGCRQITVELMVEGVSPNKYDLLSCNRTTGGRFTVPAMENKPSIWGESPPKFVTKPSRVFAKVGQSCKLSAKITGRPQPQVLWLKGDMKLQPGGRFSVFEKSGIHFLEIRDVSTDDAGEYTCLVVNNAGKAMATAELTVQGTEWPLTEAWRQPAQVLRLVMDPGVQLLGRLADQHELTDHELINHPIILQEVGAQHSARTAPQIRGVMREPQAMEKWTPNGAREIVSPGRSERESGFKILGSPPHFEMKPQNQDVFEGTKVVFKCQVSGSPAPVLSWTRDGATLRREEGLMIQQEGSIHLLSLDRVGKKDGGIYECTATNSRGKASTSWRLGVKSRGNGSALPLLHRLHYYKTMFYIILTPSSSGVHMFTPSLDKSASHARSSCDDHATQPAGRGVRPKDKGLDTSTAENNSGQASCVSQGGVTGKRSSRRTVTTSTGEVKKPEPPMFLQGLKDLQVMDGSQVTMTVEVTGSPLPKAMWLHDGQEIQESEDFHFECQGNRYRLLIQEVFPEDTGRYTCHVWNEAGEARCEATLTVQEPQDGVQPWFITKPKPTTVCLGQHALLSCAIAGDPFPEFLWMKDGQVVSSGLDFEILQKEDVVSLLIRRVKANHMGDYRINLKNKVGECNCVATLKVSQGTTGPALDLLSHSPSHAGGVDSAVCGRGSTSEVQESEEAAGVWGLLKRRTETRERCEDQVRQREAEQLDFRAVLGRRGGTRSPPGEEPAEETAGEQMDLRANLRRPVKPGALGEETRRVGGPQQVDFRAVLGKKGGVRAGPAASPEPAKDAATDFRSFLGNKKKQPNTESPADSPSPKAKASQVNEKQNDINCVDSRIIDKRSKEPGVAPAFIQKLKDVTALDGERLQLQCQVTADPPAVITWTLDRKVIKPSKFIVLSNEGTCSLTIDKALPEDEGQYKCRAENSVGWAECDCTVLVDGECFLQAAPCSLLCAVPLALPEGLSQALPSSYEARIKKKLTPKTPPKQAIPPQILQFPEDMKILAGEKVNLLCKFSGAQPITCTWLKFRKPIQAGQGDLSIETTESTSQLTISPTRQEHCGCYTIELQNKFGTRQAALNLTIVDKPDPPARVPAATDIRRSSLTLSWYGPTYDGGSAVQSYHLEIWDSVDQEWRHLVSCNSTSYGVQDLLPDREYKFRVRAVNIYGIGDPSAESEPVKVGEEEEGEHAVKEPDYRDVVIKADQKVKDFYDVEERLGTGKFGQVFKLVEKSTKKVWAGKFIKAYSAKEKDNVRQEIDIMNSLHHPKLVQCVDAFEGKSDIVMVLEMISGGELFDRIIDEDFELTEREVIKYMLQIIDGVQFIHKQGIVHLDLKPENIMCVNKTGSRIKLIDFGLARRIENAGSLKVLFGTPEFVAPEVINYEPISYPTDMWSIGVICYILVSGLSPFMGDNDNETLSNVTSATWDFEDEAFDEISDEAKNFISSLLKKDMKARLTCTECLEHPWLKQDTKNMEAKKLSKERMKKYILRRKWQKTGHAVRAIGRLSSMAMLAGVSAKKGNSSIEDVSRNLLETPEDEEQPHVKPSFSVVIEDVEVVEGSAARFDCKIEGYPDPEVVWYKDDQPIKETRHFQIDYDEDGNCSLVIADVSADDDAKYTCKAMNSEGEATCTAELIVEVMAEEEEEEEEEEE</sequence>
<dbReference type="GO" id="GO:0004687">
    <property type="term" value="F:myosin light chain kinase activity"/>
    <property type="evidence" value="ECO:0007669"/>
    <property type="project" value="UniProtKB-EC"/>
</dbReference>
<gene>
    <name evidence="26" type="primary">MYLK</name>
    <name evidence="26" type="synonym">mylka</name>
</gene>
<evidence type="ECO:0000256" key="4">
    <source>
        <dbReference type="ARBA" id="ARBA00006692"/>
    </source>
</evidence>
<dbReference type="FunFam" id="2.60.40.10:FF:000107">
    <property type="entry name" value="Myosin, light chain kinase a"/>
    <property type="match status" value="2"/>
</dbReference>
<evidence type="ECO:0000256" key="15">
    <source>
        <dbReference type="ARBA" id="ARBA00022837"/>
    </source>
</evidence>
<evidence type="ECO:0000256" key="18">
    <source>
        <dbReference type="ARBA" id="ARBA00022860"/>
    </source>
</evidence>
<dbReference type="PROSITE" id="PS00108">
    <property type="entry name" value="PROTEIN_KINASE_ST"/>
    <property type="match status" value="1"/>
</dbReference>
<dbReference type="InterPro" id="IPR017441">
    <property type="entry name" value="Protein_kinase_ATP_BS"/>
</dbReference>
<dbReference type="InterPro" id="IPR008271">
    <property type="entry name" value="Ser/Thr_kinase_AS"/>
</dbReference>
<dbReference type="InterPro" id="IPR003598">
    <property type="entry name" value="Ig_sub2"/>
</dbReference>
<evidence type="ECO:0000256" key="8">
    <source>
        <dbReference type="ARBA" id="ARBA00022527"/>
    </source>
</evidence>
<dbReference type="InterPro" id="IPR013783">
    <property type="entry name" value="Ig-like_fold"/>
</dbReference>
<dbReference type="InterPro" id="IPR036179">
    <property type="entry name" value="Ig-like_dom_sf"/>
</dbReference>
<dbReference type="SUPFAM" id="SSF48726">
    <property type="entry name" value="Immunoglobulin"/>
    <property type="match status" value="8"/>
</dbReference>
<dbReference type="Gene3D" id="2.60.40.10">
    <property type="entry name" value="Immunoglobulins"/>
    <property type="match status" value="9"/>
</dbReference>
<comment type="similarity">
    <text evidence="4">Belongs to the protein kinase superfamily. CAMK Ser/Thr protein kinase family.</text>
</comment>
<dbReference type="Gene3D" id="3.30.200.20">
    <property type="entry name" value="Phosphorylase Kinase, domain 1"/>
    <property type="match status" value="1"/>
</dbReference>
<feature type="domain" description="Ig-like" evidence="24">
    <location>
        <begin position="552"/>
        <end position="641"/>
    </location>
</feature>
<dbReference type="PROSITE" id="PS50011">
    <property type="entry name" value="PROTEIN_KINASE_DOM"/>
    <property type="match status" value="1"/>
</dbReference>
<dbReference type="SUPFAM" id="SSF49265">
    <property type="entry name" value="Fibronectin type III"/>
    <property type="match status" value="1"/>
</dbReference>
<dbReference type="FunFam" id="1.10.510.10:FF:000175">
    <property type="entry name" value="Myosin light chain kinase, smooth muscle"/>
    <property type="match status" value="1"/>
</dbReference>
<feature type="domain" description="Ig-like" evidence="24">
    <location>
        <begin position="351"/>
        <end position="439"/>
    </location>
</feature>
<dbReference type="GO" id="GO:0060298">
    <property type="term" value="P:positive regulation of sarcomere organization"/>
    <property type="evidence" value="ECO:0007669"/>
    <property type="project" value="UniProtKB-ARBA"/>
</dbReference>
<reference evidence="26" key="3">
    <citation type="submission" date="2025-09" db="UniProtKB">
        <authorList>
            <consortium name="Ensembl"/>
        </authorList>
    </citation>
    <scope>IDENTIFICATION</scope>
</reference>
<dbReference type="GO" id="GO:0003007">
    <property type="term" value="P:heart morphogenesis"/>
    <property type="evidence" value="ECO:0007669"/>
    <property type="project" value="UniProtKB-ARBA"/>
</dbReference>
<dbReference type="GO" id="GO:0005524">
    <property type="term" value="F:ATP binding"/>
    <property type="evidence" value="ECO:0007669"/>
    <property type="project" value="UniProtKB-UniRule"/>
</dbReference>
<reference evidence="26 27" key="1">
    <citation type="submission" date="2019-04" db="EMBL/GenBank/DDBJ databases">
        <authorList>
            <consortium name="Wellcome Sanger Institute Data Sharing"/>
        </authorList>
    </citation>
    <scope>NUCLEOTIDE SEQUENCE [LARGE SCALE GENOMIC DNA]</scope>
</reference>
<dbReference type="Pfam" id="PF00041">
    <property type="entry name" value="fn3"/>
    <property type="match status" value="1"/>
</dbReference>
<keyword evidence="10" id="KW-0808">Transferase</keyword>
<dbReference type="FunFam" id="2.60.40.10:FF:000080">
    <property type="entry name" value="Myosin light chain kinase, smooth muscle"/>
    <property type="match status" value="2"/>
</dbReference>
<evidence type="ECO:0000256" key="1">
    <source>
        <dbReference type="ARBA" id="ARBA00001913"/>
    </source>
</evidence>
<evidence type="ECO:0000256" key="11">
    <source>
        <dbReference type="ARBA" id="ARBA00022723"/>
    </source>
</evidence>
<feature type="domain" description="Ig-like" evidence="24">
    <location>
        <begin position="651"/>
        <end position="741"/>
    </location>
</feature>
<dbReference type="EC" id="2.7.11.18" evidence="5"/>
<evidence type="ECO:0000256" key="20">
    <source>
        <dbReference type="ARBA" id="ARBA00030959"/>
    </source>
</evidence>
<dbReference type="PROSITE" id="PS50835">
    <property type="entry name" value="IG_LIKE"/>
    <property type="match status" value="8"/>
</dbReference>
<dbReference type="GO" id="GO:0005516">
    <property type="term" value="F:calmodulin binding"/>
    <property type="evidence" value="ECO:0007669"/>
    <property type="project" value="UniProtKB-KW"/>
</dbReference>
<evidence type="ECO:0000256" key="5">
    <source>
        <dbReference type="ARBA" id="ARBA00012430"/>
    </source>
</evidence>
<feature type="domain" description="Ig-like" evidence="24">
    <location>
        <begin position="157"/>
        <end position="245"/>
    </location>
</feature>
<keyword evidence="17" id="KW-0460">Magnesium</keyword>
<dbReference type="InterPro" id="IPR013098">
    <property type="entry name" value="Ig_I-set"/>
</dbReference>
<dbReference type="Gene3D" id="1.10.510.10">
    <property type="entry name" value="Transferase(Phosphotransferase) domain 1"/>
    <property type="match status" value="1"/>
</dbReference>
<dbReference type="FunFam" id="2.60.40.10:FF:000147">
    <property type="entry name" value="Myosin light chain kinase"/>
    <property type="match status" value="1"/>
</dbReference>
<keyword evidence="27" id="KW-1185">Reference proteome</keyword>
<dbReference type="FunFam" id="2.60.40.10:FF:001127">
    <property type="entry name" value="Myosin, light chain kinase a"/>
    <property type="match status" value="1"/>
</dbReference>
<dbReference type="PANTHER" id="PTHR47633">
    <property type="entry name" value="IMMUNOGLOBULIN"/>
    <property type="match status" value="1"/>
</dbReference>
<evidence type="ECO:0000256" key="7">
    <source>
        <dbReference type="ARBA" id="ARBA00022490"/>
    </source>
</evidence>
<dbReference type="SMART" id="SM00408">
    <property type="entry name" value="IGc2"/>
    <property type="match status" value="8"/>
</dbReference>
<dbReference type="SMART" id="SM00060">
    <property type="entry name" value="FN3"/>
    <property type="match status" value="1"/>
</dbReference>
<protein>
    <recommendedName>
        <fullName evidence="6">Myosin light chain kinase, smooth muscle</fullName>
        <ecNumber evidence="5">2.7.11.18</ecNumber>
    </recommendedName>
    <alternativeName>
        <fullName evidence="20">Telokin</fullName>
    </alternativeName>
</protein>
<dbReference type="InterPro" id="IPR036116">
    <property type="entry name" value="FN3_sf"/>
</dbReference>
<keyword evidence="19" id="KW-0393">Immunoglobulin domain</keyword>
<dbReference type="CDD" id="cd00063">
    <property type="entry name" value="FN3"/>
    <property type="match status" value="1"/>
</dbReference>
<keyword evidence="15" id="KW-0106">Calcium</keyword>
<dbReference type="FunFam" id="2.60.40.10:FF:000977">
    <property type="entry name" value="Myosin binding protein H like"/>
    <property type="match status" value="1"/>
</dbReference>
<feature type="domain" description="Ig-like" evidence="24">
    <location>
        <begin position="952"/>
        <end position="1028"/>
    </location>
</feature>
<keyword evidence="12" id="KW-0677">Repeat</keyword>
<dbReference type="GO" id="GO:0046872">
    <property type="term" value="F:metal ion binding"/>
    <property type="evidence" value="ECO:0007669"/>
    <property type="project" value="UniProtKB-KW"/>
</dbReference>
<comment type="cofactor">
    <cofactor evidence="2">
        <name>Mg(2+)</name>
        <dbReference type="ChEBI" id="CHEBI:18420"/>
    </cofactor>
</comment>
<dbReference type="InterPro" id="IPR011009">
    <property type="entry name" value="Kinase-like_dom_sf"/>
</dbReference>
<dbReference type="FunFam" id="2.60.40.10:FF:000425">
    <property type="entry name" value="Myosin light chain kinase"/>
    <property type="match status" value="1"/>
</dbReference>
<feature type="binding site" evidence="21">
    <location>
        <position position="1339"/>
    </location>
    <ligand>
        <name>ATP</name>
        <dbReference type="ChEBI" id="CHEBI:30616"/>
    </ligand>
</feature>
<dbReference type="Ensembl" id="ENSSFOT00015040215.1">
    <property type="protein sequence ID" value="ENSSFOP00015055531.1"/>
    <property type="gene ID" value="ENSSFOG00015023399.2"/>
</dbReference>
<dbReference type="Pfam" id="PF00069">
    <property type="entry name" value="Pkinase"/>
    <property type="match status" value="1"/>
</dbReference>
<evidence type="ECO:0000256" key="16">
    <source>
        <dbReference type="ARBA" id="ARBA00022840"/>
    </source>
</evidence>
<evidence type="ECO:0000256" key="22">
    <source>
        <dbReference type="SAM" id="MobiDB-lite"/>
    </source>
</evidence>
<keyword evidence="13 21" id="KW-0547">Nucleotide-binding</keyword>
<evidence type="ECO:0000256" key="17">
    <source>
        <dbReference type="ARBA" id="ARBA00022842"/>
    </source>
</evidence>
<dbReference type="PROSITE" id="PS00107">
    <property type="entry name" value="PROTEIN_KINASE_ATP"/>
    <property type="match status" value="1"/>
</dbReference>
<dbReference type="SMART" id="SM00220">
    <property type="entry name" value="S_TKc"/>
    <property type="match status" value="1"/>
</dbReference>
<organism evidence="26 27">
    <name type="scientific">Scleropages formosus</name>
    <name type="common">Asian bonytongue</name>
    <name type="synonym">Osteoglossum formosum</name>
    <dbReference type="NCBI Taxonomy" id="113540"/>
    <lineage>
        <taxon>Eukaryota</taxon>
        <taxon>Metazoa</taxon>
        <taxon>Chordata</taxon>
        <taxon>Craniata</taxon>
        <taxon>Vertebrata</taxon>
        <taxon>Euteleostomi</taxon>
        <taxon>Actinopterygii</taxon>
        <taxon>Neopterygii</taxon>
        <taxon>Teleostei</taxon>
        <taxon>Osteoglossocephala</taxon>
        <taxon>Osteoglossomorpha</taxon>
        <taxon>Osteoglossiformes</taxon>
        <taxon>Osteoglossidae</taxon>
        <taxon>Scleropages</taxon>
    </lineage>
</organism>
<feature type="domain" description="Ig-like" evidence="24">
    <location>
        <begin position="1093"/>
        <end position="1182"/>
    </location>
</feature>
<feature type="region of interest" description="Disordered" evidence="22">
    <location>
        <begin position="809"/>
        <end position="845"/>
    </location>
</feature>
<dbReference type="Pfam" id="PF07679">
    <property type="entry name" value="I-set"/>
    <property type="match status" value="8"/>
</dbReference>
<comment type="cofactor">
    <cofactor evidence="1">
        <name>Ca(2+)</name>
        <dbReference type="ChEBI" id="CHEBI:29108"/>
    </cofactor>
</comment>
<evidence type="ECO:0000259" key="25">
    <source>
        <dbReference type="PROSITE" id="PS50853"/>
    </source>
</evidence>
<dbReference type="GeneTree" id="ENSGT00940000157879"/>
<dbReference type="FunFam" id="2.60.40.10:FF:000145">
    <property type="entry name" value="Myosin light chain kinase, smooth muscle"/>
    <property type="match status" value="1"/>
</dbReference>
<dbReference type="GO" id="GO:0045989">
    <property type="term" value="P:positive regulation of striated muscle contraction"/>
    <property type="evidence" value="ECO:0007669"/>
    <property type="project" value="UniProtKB-ARBA"/>
</dbReference>
<dbReference type="PANTHER" id="PTHR47633:SF1">
    <property type="entry name" value="MYOSIN LIGHT CHAIN KINASE, SMOOTH MUSCLE"/>
    <property type="match status" value="1"/>
</dbReference>
<proteinExistence type="inferred from homology"/>
<evidence type="ECO:0000313" key="26">
    <source>
        <dbReference type="Ensembl" id="ENSSFOP00015055531.1"/>
    </source>
</evidence>
<evidence type="ECO:0000256" key="14">
    <source>
        <dbReference type="ARBA" id="ARBA00022777"/>
    </source>
</evidence>
<evidence type="ECO:0000256" key="12">
    <source>
        <dbReference type="ARBA" id="ARBA00022737"/>
    </source>
</evidence>
<feature type="region of interest" description="Disordered" evidence="22">
    <location>
        <begin position="483"/>
        <end position="553"/>
    </location>
</feature>
<dbReference type="InterPro" id="IPR003599">
    <property type="entry name" value="Ig_sub"/>
</dbReference>
<dbReference type="InterPro" id="IPR007110">
    <property type="entry name" value="Ig-like_dom"/>
</dbReference>
<dbReference type="GO" id="GO:0055013">
    <property type="term" value="P:cardiac muscle cell development"/>
    <property type="evidence" value="ECO:0007669"/>
    <property type="project" value="UniProtKB-ARBA"/>
</dbReference>
<feature type="domain" description="Protein kinase" evidence="23">
    <location>
        <begin position="1310"/>
        <end position="1565"/>
    </location>
</feature>
<evidence type="ECO:0000256" key="10">
    <source>
        <dbReference type="ARBA" id="ARBA00022679"/>
    </source>
</evidence>
<evidence type="ECO:0000259" key="23">
    <source>
        <dbReference type="PROSITE" id="PS50011"/>
    </source>
</evidence>
<keyword evidence="9" id="KW-0597">Phosphoprotein</keyword>
<evidence type="ECO:0000256" key="13">
    <source>
        <dbReference type="ARBA" id="ARBA00022741"/>
    </source>
</evidence>
<keyword evidence="14" id="KW-0418">Kinase</keyword>
<evidence type="ECO:0000256" key="9">
    <source>
        <dbReference type="ARBA" id="ARBA00022553"/>
    </source>
</evidence>
<dbReference type="InterPro" id="IPR000719">
    <property type="entry name" value="Prot_kinase_dom"/>
</dbReference>
<evidence type="ECO:0000256" key="2">
    <source>
        <dbReference type="ARBA" id="ARBA00001946"/>
    </source>
</evidence>
<dbReference type="Proteomes" id="UP000694397">
    <property type="component" value="Chromosome 12"/>
</dbReference>
<dbReference type="SUPFAM" id="SSF56112">
    <property type="entry name" value="Protein kinase-like (PK-like)"/>
    <property type="match status" value="1"/>
</dbReference>
<comment type="subcellular location">
    <subcellularLocation>
        <location evidence="3">Cytoplasm</location>
    </subcellularLocation>
</comment>
<name>A0A8C9TLT0_SCLFO</name>
<keyword evidence="11" id="KW-0479">Metal-binding</keyword>
<evidence type="ECO:0000256" key="3">
    <source>
        <dbReference type="ARBA" id="ARBA00004496"/>
    </source>
</evidence>
<evidence type="ECO:0000256" key="6">
    <source>
        <dbReference type="ARBA" id="ARBA00021842"/>
    </source>
</evidence>
<keyword evidence="16 21" id="KW-0067">ATP-binding</keyword>
<accession>A0A8C9TLT0</accession>
<evidence type="ECO:0000256" key="21">
    <source>
        <dbReference type="PROSITE-ProRule" id="PRU10141"/>
    </source>
</evidence>
<feature type="domain" description="Fibronectin type-III" evidence="25">
    <location>
        <begin position="1189"/>
        <end position="1283"/>
    </location>
</feature>